<evidence type="ECO:0000256" key="1">
    <source>
        <dbReference type="SAM" id="MobiDB-lite"/>
    </source>
</evidence>
<dbReference type="InParanoid" id="A0A177CCZ7"/>
<feature type="compositionally biased region" description="Acidic residues" evidence="1">
    <location>
        <begin position="1"/>
        <end position="26"/>
    </location>
</feature>
<reference evidence="2 3" key="1">
    <citation type="submission" date="2016-05" db="EMBL/GenBank/DDBJ databases">
        <title>Comparative analysis of secretome profiles of manganese(II)-oxidizing ascomycete fungi.</title>
        <authorList>
            <consortium name="DOE Joint Genome Institute"/>
            <person name="Zeiner C.A."/>
            <person name="Purvine S.O."/>
            <person name="Zink E.M."/>
            <person name="Wu S."/>
            <person name="Pasa-Tolic L."/>
            <person name="Chaput D.L."/>
            <person name="Haridas S."/>
            <person name="Grigoriev I.V."/>
            <person name="Santelli C.M."/>
            <person name="Hansel C.M."/>
        </authorList>
    </citation>
    <scope>NUCLEOTIDE SEQUENCE [LARGE SCALE GENOMIC DNA]</scope>
    <source>
        <strain evidence="2 3">AP3s5-JAC2a</strain>
    </source>
</reference>
<sequence>MTNSELEEDQGRYDEEEEEEEEEEYEPSYSVKELAEIVLDFYKFLATLHYDRSDLHIPPPEGWPLECLPKNVIRKKSSRTIELMRHLPYFKEAKKSTHLHYKCKLYDYTDAEQHDGIRLIPCPGRETEEAESVPEREEHIDQSEVLAQELEWGTDLDWQFVRQVYREFGWPDAFRREEAVRVIEDFMALKSNERGEWEEAFN</sequence>
<dbReference type="STRING" id="1460663.A0A177CCZ7"/>
<organism evidence="2 3">
    <name type="scientific">Paraphaeosphaeria sporulosa</name>
    <dbReference type="NCBI Taxonomy" id="1460663"/>
    <lineage>
        <taxon>Eukaryota</taxon>
        <taxon>Fungi</taxon>
        <taxon>Dikarya</taxon>
        <taxon>Ascomycota</taxon>
        <taxon>Pezizomycotina</taxon>
        <taxon>Dothideomycetes</taxon>
        <taxon>Pleosporomycetidae</taxon>
        <taxon>Pleosporales</taxon>
        <taxon>Massarineae</taxon>
        <taxon>Didymosphaeriaceae</taxon>
        <taxon>Paraphaeosphaeria</taxon>
    </lineage>
</organism>
<evidence type="ECO:0000313" key="2">
    <source>
        <dbReference type="EMBL" id="OAG04648.1"/>
    </source>
</evidence>
<feature type="region of interest" description="Disordered" evidence="1">
    <location>
        <begin position="1"/>
        <end position="28"/>
    </location>
</feature>
<dbReference type="AlphaFoldDB" id="A0A177CCZ7"/>
<proteinExistence type="predicted"/>
<dbReference type="Proteomes" id="UP000077069">
    <property type="component" value="Unassembled WGS sequence"/>
</dbReference>
<dbReference type="RefSeq" id="XP_018035013.1">
    <property type="nucleotide sequence ID" value="XM_018180944.1"/>
</dbReference>
<evidence type="ECO:0000313" key="3">
    <source>
        <dbReference type="Proteomes" id="UP000077069"/>
    </source>
</evidence>
<accession>A0A177CCZ7</accession>
<name>A0A177CCZ7_9PLEO</name>
<protein>
    <submittedName>
        <fullName evidence="2">Uncharacterized protein</fullName>
    </submittedName>
</protein>
<dbReference type="EMBL" id="KV441553">
    <property type="protein sequence ID" value="OAG04648.1"/>
    <property type="molecule type" value="Genomic_DNA"/>
</dbReference>
<dbReference type="GeneID" id="28764430"/>
<keyword evidence="3" id="KW-1185">Reference proteome</keyword>
<gene>
    <name evidence="2" type="ORF">CC84DRAFT_1187660</name>
</gene>
<dbReference type="OrthoDB" id="5343383at2759"/>